<evidence type="ECO:0000256" key="2">
    <source>
        <dbReference type="ARBA" id="ARBA00005417"/>
    </source>
</evidence>
<comment type="subcellular location">
    <subcellularLocation>
        <location evidence="1">Cell inner membrane</location>
        <topology evidence="1">Peripheral membrane protein</topology>
    </subcellularLocation>
</comment>
<comment type="caution">
    <text evidence="9">The sequence shown here is derived from an EMBL/GenBank/DDBJ whole genome shotgun (WGS) entry which is preliminary data.</text>
</comment>
<evidence type="ECO:0000313" key="10">
    <source>
        <dbReference type="Proteomes" id="UP000078486"/>
    </source>
</evidence>
<keyword evidence="3" id="KW-0813">Transport</keyword>
<evidence type="ECO:0000259" key="8">
    <source>
        <dbReference type="PROSITE" id="PS50893"/>
    </source>
</evidence>
<dbReference type="SMART" id="SM00382">
    <property type="entry name" value="AAA"/>
    <property type="match status" value="1"/>
</dbReference>
<dbReference type="STRING" id="1184151.AW736_08825"/>
<evidence type="ECO:0000256" key="5">
    <source>
        <dbReference type="ARBA" id="ARBA00022741"/>
    </source>
</evidence>
<keyword evidence="5" id="KW-0547">Nucleotide-binding</keyword>
<dbReference type="NCBIfam" id="TIGR01727">
    <property type="entry name" value="oligo_HPY"/>
    <property type="match status" value="1"/>
</dbReference>
<keyword evidence="6 9" id="KW-0067">ATP-binding</keyword>
<keyword evidence="4" id="KW-1003">Cell membrane</keyword>
<evidence type="ECO:0000256" key="7">
    <source>
        <dbReference type="ARBA" id="ARBA00023136"/>
    </source>
</evidence>
<keyword evidence="7" id="KW-0472">Membrane</keyword>
<dbReference type="Pfam" id="PF08352">
    <property type="entry name" value="oligo_HPY"/>
    <property type="match status" value="1"/>
</dbReference>
<dbReference type="InterPro" id="IPR050388">
    <property type="entry name" value="ABC_Ni/Peptide_Import"/>
</dbReference>
<dbReference type="PANTHER" id="PTHR43297">
    <property type="entry name" value="OLIGOPEPTIDE TRANSPORT ATP-BINDING PROTEIN APPD"/>
    <property type="match status" value="1"/>
</dbReference>
<proteinExistence type="inferred from homology"/>
<dbReference type="OrthoDB" id="9809450at2"/>
<evidence type="ECO:0000256" key="6">
    <source>
        <dbReference type="ARBA" id="ARBA00022840"/>
    </source>
</evidence>
<dbReference type="InterPro" id="IPR003593">
    <property type="entry name" value="AAA+_ATPase"/>
</dbReference>
<evidence type="ECO:0000256" key="3">
    <source>
        <dbReference type="ARBA" id="ARBA00022448"/>
    </source>
</evidence>
<dbReference type="RefSeq" id="WP_068769951.1">
    <property type="nucleotide sequence ID" value="NZ_CP109796.1"/>
</dbReference>
<name>A0A178IHM6_9BACT</name>
<organism evidence="9 10">
    <name type="scientific">Termitidicoccus mucosus</name>
    <dbReference type="NCBI Taxonomy" id="1184151"/>
    <lineage>
        <taxon>Bacteria</taxon>
        <taxon>Pseudomonadati</taxon>
        <taxon>Verrucomicrobiota</taxon>
        <taxon>Opitutia</taxon>
        <taxon>Opitutales</taxon>
        <taxon>Opitutaceae</taxon>
        <taxon>Termitidicoccus</taxon>
    </lineage>
</organism>
<accession>A0A178IHM6</accession>
<dbReference type="GO" id="GO:0016887">
    <property type="term" value="F:ATP hydrolysis activity"/>
    <property type="evidence" value="ECO:0007669"/>
    <property type="project" value="InterPro"/>
</dbReference>
<dbReference type="InterPro" id="IPR027417">
    <property type="entry name" value="P-loop_NTPase"/>
</dbReference>
<evidence type="ECO:0000256" key="1">
    <source>
        <dbReference type="ARBA" id="ARBA00004417"/>
    </source>
</evidence>
<dbReference type="AlphaFoldDB" id="A0A178IHM6"/>
<protein>
    <submittedName>
        <fullName evidence="9">Dipeptide/oligopeptide/nickel ABC transporter ATP-binding protein</fullName>
    </submittedName>
</protein>
<dbReference type="GO" id="GO:0005886">
    <property type="term" value="C:plasma membrane"/>
    <property type="evidence" value="ECO:0007669"/>
    <property type="project" value="UniProtKB-SubCell"/>
</dbReference>
<dbReference type="GO" id="GO:0015833">
    <property type="term" value="P:peptide transport"/>
    <property type="evidence" value="ECO:0007669"/>
    <property type="project" value="InterPro"/>
</dbReference>
<dbReference type="FunFam" id="3.40.50.300:FF:000016">
    <property type="entry name" value="Oligopeptide ABC transporter ATP-binding component"/>
    <property type="match status" value="1"/>
</dbReference>
<keyword evidence="10" id="KW-1185">Reference proteome</keyword>
<gene>
    <name evidence="9" type="ORF">AW736_08825</name>
</gene>
<dbReference type="CDD" id="cd03257">
    <property type="entry name" value="ABC_NikE_OppD_transporters"/>
    <property type="match status" value="1"/>
</dbReference>
<dbReference type="PANTHER" id="PTHR43297:SF2">
    <property type="entry name" value="DIPEPTIDE TRANSPORT ATP-BINDING PROTEIN DPPD"/>
    <property type="match status" value="1"/>
</dbReference>
<feature type="domain" description="ABC transporter" evidence="8">
    <location>
        <begin position="3"/>
        <end position="254"/>
    </location>
</feature>
<evidence type="ECO:0000256" key="4">
    <source>
        <dbReference type="ARBA" id="ARBA00022475"/>
    </source>
</evidence>
<dbReference type="InterPro" id="IPR017871">
    <property type="entry name" value="ABC_transporter-like_CS"/>
</dbReference>
<dbReference type="Pfam" id="PF00005">
    <property type="entry name" value="ABC_tran"/>
    <property type="match status" value="1"/>
</dbReference>
<evidence type="ECO:0000313" key="9">
    <source>
        <dbReference type="EMBL" id="OAM89111.1"/>
    </source>
</evidence>
<dbReference type="EMBL" id="LRRQ01000105">
    <property type="protein sequence ID" value="OAM89111.1"/>
    <property type="molecule type" value="Genomic_DNA"/>
</dbReference>
<dbReference type="Proteomes" id="UP000078486">
    <property type="component" value="Unassembled WGS sequence"/>
</dbReference>
<dbReference type="PROSITE" id="PS00211">
    <property type="entry name" value="ABC_TRANSPORTER_1"/>
    <property type="match status" value="1"/>
</dbReference>
<dbReference type="Gene3D" id="3.40.50.300">
    <property type="entry name" value="P-loop containing nucleotide triphosphate hydrolases"/>
    <property type="match status" value="1"/>
</dbReference>
<dbReference type="GO" id="GO:0005524">
    <property type="term" value="F:ATP binding"/>
    <property type="evidence" value="ECO:0007669"/>
    <property type="project" value="UniProtKB-KW"/>
</dbReference>
<sequence length="323" mass="35414">MLLSVQNLRTWFHTRSGVYRAVDGVSFELARGETLGLVGESGSGKSVTCHSLMGIVPQPPGRIESGTARFDGVDLLRCPPRRLRSIRGKRIAMIFQDPMTSLNPYLRVSEQLVEPLLIHEDISRRDALARGLAMLEAVGINDAARRIHFYPHEFSGGMRQRVMIAMALITRPELLIADEPTTALDVTVQAQILDLIKKMQRELGMAVIFVTHDLGVVSGLCDRVLVMYAGRIVESAGTRDLFHDPRHPYTRGLQRSIPALQPKGAELFTIKGLPPDISKPATGCAFAERCEHAAPACLAAIPDLLPINATHAHACTRAHLGEI</sequence>
<dbReference type="PROSITE" id="PS50893">
    <property type="entry name" value="ABC_TRANSPORTER_2"/>
    <property type="match status" value="1"/>
</dbReference>
<reference evidence="9 10" key="1">
    <citation type="submission" date="2016-01" db="EMBL/GenBank/DDBJ databases">
        <title>High potential of lignocellulose degradation of a new Verrucomicrobia species.</title>
        <authorList>
            <person name="Wang Y."/>
            <person name="Shi Y."/>
            <person name="Qiu Z."/>
            <person name="Liu S."/>
            <person name="Yang H."/>
        </authorList>
    </citation>
    <scope>NUCLEOTIDE SEQUENCE [LARGE SCALE GENOMIC DNA]</scope>
    <source>
        <strain evidence="9 10">TSB47</strain>
    </source>
</reference>
<dbReference type="InterPro" id="IPR013563">
    <property type="entry name" value="Oligopep_ABC_C"/>
</dbReference>
<dbReference type="InterPro" id="IPR003439">
    <property type="entry name" value="ABC_transporter-like_ATP-bd"/>
</dbReference>
<dbReference type="SUPFAM" id="SSF52540">
    <property type="entry name" value="P-loop containing nucleoside triphosphate hydrolases"/>
    <property type="match status" value="1"/>
</dbReference>
<comment type="similarity">
    <text evidence="2">Belongs to the ABC transporter superfamily.</text>
</comment>